<feature type="transmembrane region" description="Helical" evidence="17">
    <location>
        <begin position="242"/>
        <end position="263"/>
    </location>
</feature>
<feature type="transmembrane region" description="Helical" evidence="17">
    <location>
        <begin position="217"/>
        <end position="236"/>
    </location>
</feature>
<evidence type="ECO:0000256" key="9">
    <source>
        <dbReference type="ARBA" id="ARBA00022967"/>
    </source>
</evidence>
<dbReference type="PRINTS" id="PR01434">
    <property type="entry name" value="NADHDHGNASE5"/>
</dbReference>
<evidence type="ECO:0000256" key="12">
    <source>
        <dbReference type="ARBA" id="ARBA00023027"/>
    </source>
</evidence>
<accession>A0A7L4VDY5</accession>
<dbReference type="InterPro" id="IPR001516">
    <property type="entry name" value="Proton_antipo_N"/>
</dbReference>
<feature type="transmembrane region" description="Helical" evidence="17">
    <location>
        <begin position="109"/>
        <end position="129"/>
    </location>
</feature>
<evidence type="ECO:0000256" key="14">
    <source>
        <dbReference type="ARBA" id="ARBA00023128"/>
    </source>
</evidence>
<dbReference type="InterPro" id="IPR010934">
    <property type="entry name" value="NADH_DH_su5_C"/>
</dbReference>
<feature type="transmembrane region" description="Helical" evidence="17">
    <location>
        <begin position="150"/>
        <end position="171"/>
    </location>
</feature>
<evidence type="ECO:0000256" key="3">
    <source>
        <dbReference type="ARBA" id="ARBA00012944"/>
    </source>
</evidence>
<dbReference type="InterPro" id="IPR003945">
    <property type="entry name" value="NU5C-like"/>
</dbReference>
<evidence type="ECO:0000259" key="20">
    <source>
        <dbReference type="Pfam" id="PF06455"/>
    </source>
</evidence>
<keyword evidence="7 17" id="KW-0812">Transmembrane</keyword>
<feature type="transmembrane region" description="Helical" evidence="17">
    <location>
        <begin position="270"/>
        <end position="292"/>
    </location>
</feature>
<feature type="transmembrane region" description="Helical" evidence="17">
    <location>
        <begin position="454"/>
        <end position="479"/>
    </location>
</feature>
<keyword evidence="15 17" id="KW-0472">Membrane</keyword>
<keyword evidence="10" id="KW-0249">Electron transport</keyword>
<feature type="domain" description="NADH dehydrogenase subunit 5 C-terminal" evidence="20">
    <location>
        <begin position="391"/>
        <end position="571"/>
    </location>
</feature>
<keyword evidence="12 17" id="KW-0520">NAD</keyword>
<feature type="transmembrane region" description="Helical" evidence="17">
    <location>
        <begin position="7"/>
        <end position="27"/>
    </location>
</feature>
<evidence type="ECO:0000256" key="16">
    <source>
        <dbReference type="ARBA" id="ARBA00049551"/>
    </source>
</evidence>
<comment type="function">
    <text evidence="1">Core subunit of the mitochondrial membrane respiratory chain NADH dehydrogenase (Complex I) that is believed to belong to the minimal assembly required for catalysis. Complex I functions in the transfer of electrons from NADH to the respiratory chain. The immediate electron acceptor for the enzyme is believed to be ubiquinone.</text>
</comment>
<evidence type="ECO:0000259" key="18">
    <source>
        <dbReference type="Pfam" id="PF00361"/>
    </source>
</evidence>
<keyword evidence="14 17" id="KW-0496">Mitochondrion</keyword>
<dbReference type="PANTHER" id="PTHR42829">
    <property type="entry name" value="NADH-UBIQUINONE OXIDOREDUCTASE CHAIN 5"/>
    <property type="match status" value="1"/>
</dbReference>
<keyword evidence="9" id="KW-1278">Translocase</keyword>
<organism evidence="21">
    <name type="scientific">Aesalus sp. JL-2019</name>
    <dbReference type="NCBI Taxonomy" id="2565995"/>
    <lineage>
        <taxon>Eukaryota</taxon>
        <taxon>Metazoa</taxon>
        <taxon>Ecdysozoa</taxon>
        <taxon>Arthropoda</taxon>
        <taxon>Hexapoda</taxon>
        <taxon>Insecta</taxon>
        <taxon>Pterygota</taxon>
        <taxon>Neoptera</taxon>
        <taxon>Endopterygota</taxon>
        <taxon>Coleoptera</taxon>
        <taxon>Polyphaga</taxon>
        <taxon>Scarabaeiformia</taxon>
        <taxon>Lucanidae</taxon>
        <taxon>Aesalinae</taxon>
        <taxon>Aesalini</taxon>
        <taxon>Aesalus</taxon>
    </lineage>
</organism>
<feature type="transmembrane region" description="Helical" evidence="17">
    <location>
        <begin position="331"/>
        <end position="355"/>
    </location>
</feature>
<proteinExistence type="inferred from homology"/>
<sequence length="573" mass="65392">MYFICKIYFVGFLFFSILSFFFSLSFMSVDYLLMLEIELLTLNSCNVVMTLLLDWMSLLFMSFVLFISSMVIFYSNEYMSGDLFINRFIMLVSMFVLSMMLLIISPNLISILLGWDGLGLVSYCLVVYYQNIKSYNAGMLTALTNRVGDVSFLMGISWMMNFGSWNFIYYLECMKNSSIMILICIFMTLAAMTKSAQLPFSSWLPAAMAAPTPVSSLVHSSTLVTAGVYLMIRFNISLSLNLMLFLLFFSSLTMFMAGLGASYEYDLKKIIALSTLSQLGLMLSILSMGGYLLSFYHLLMHALFKALLFMCAGCMIHNLANCQDIRCMGGLIKFMPLTISFFLISNMSLCGLPFLSGFYSKDLILEVLSMNYLNLYIYLIFFLSTGLTVAYTIRLVYYVVLGDFNYFSLNSIVDSGMIMLKSMSGLIMLVIMGGSCLSWLMLPTPYFICLSMTMKLMTFLVVSLGGWLGYEIALFSLNYSIKSISVLSSSLFFSSMWNMPYISTFGLNYYPVYLGDLIYKNLDQGWSEYIGGQNLFEFIIMNSKFFMYIYYNNLKIFLGLLLIWLMFLFMVLF</sequence>
<feature type="transmembrane region" description="Helical" evidence="17">
    <location>
        <begin position="47"/>
        <end position="72"/>
    </location>
</feature>
<dbReference type="EMBL" id="MH120282">
    <property type="protein sequence ID" value="QBZ37543.1"/>
    <property type="molecule type" value="Genomic_DNA"/>
</dbReference>
<feature type="transmembrane region" description="Helical" evidence="17">
    <location>
        <begin position="298"/>
        <end position="319"/>
    </location>
</feature>
<evidence type="ECO:0000256" key="15">
    <source>
        <dbReference type="ARBA" id="ARBA00023136"/>
    </source>
</evidence>
<evidence type="ECO:0000256" key="10">
    <source>
        <dbReference type="ARBA" id="ARBA00022982"/>
    </source>
</evidence>
<geneLocation type="mitochondrion" evidence="21"/>
<dbReference type="Pfam" id="PF06455">
    <property type="entry name" value="NADH5_C"/>
    <property type="match status" value="1"/>
</dbReference>
<evidence type="ECO:0000313" key="21">
    <source>
        <dbReference type="EMBL" id="QBZ37543.1"/>
    </source>
</evidence>
<comment type="similarity">
    <text evidence="17">Belongs to the complex I subunit 5 family.</text>
</comment>
<evidence type="ECO:0000256" key="17">
    <source>
        <dbReference type="RuleBase" id="RU003404"/>
    </source>
</evidence>
<comment type="subcellular location">
    <subcellularLocation>
        <location evidence="2">Mitochondrion inner membrane</location>
        <topology evidence="2">Multi-pass membrane protein</topology>
    </subcellularLocation>
</comment>
<dbReference type="GO" id="GO:0015990">
    <property type="term" value="P:electron transport coupled proton transport"/>
    <property type="evidence" value="ECO:0007669"/>
    <property type="project" value="TreeGrafter"/>
</dbReference>
<protein>
    <recommendedName>
        <fullName evidence="4 17">NADH-ubiquinone oxidoreductase chain 5</fullName>
        <ecNumber evidence="3 17">7.1.1.2</ecNumber>
    </recommendedName>
</protein>
<feature type="transmembrane region" description="Helical" evidence="17">
    <location>
        <begin position="375"/>
        <end position="401"/>
    </location>
</feature>
<comment type="function">
    <text evidence="17">Core subunit of the mitochondrial membrane respiratory chain NADH dehydrogenase (Complex I) which catalyzes electron transfer from NADH through the respiratory chain, using ubiquinone as an electron acceptor. Essential for the catalytic activity and assembly of complex I.</text>
</comment>
<evidence type="ECO:0000256" key="6">
    <source>
        <dbReference type="ARBA" id="ARBA00022660"/>
    </source>
</evidence>
<dbReference type="Pfam" id="PF00361">
    <property type="entry name" value="Proton_antipo_M"/>
    <property type="match status" value="1"/>
</dbReference>
<dbReference type="AlphaFoldDB" id="A0A7L4VDY5"/>
<evidence type="ECO:0000256" key="11">
    <source>
        <dbReference type="ARBA" id="ARBA00022989"/>
    </source>
</evidence>
<dbReference type="GO" id="GO:0005743">
    <property type="term" value="C:mitochondrial inner membrane"/>
    <property type="evidence" value="ECO:0007669"/>
    <property type="project" value="UniProtKB-SubCell"/>
</dbReference>
<evidence type="ECO:0000256" key="4">
    <source>
        <dbReference type="ARBA" id="ARBA00021096"/>
    </source>
</evidence>
<feature type="transmembrane region" description="Helical" evidence="17">
    <location>
        <begin position="554"/>
        <end position="572"/>
    </location>
</feature>
<keyword evidence="8" id="KW-0999">Mitochondrion inner membrane</keyword>
<reference evidence="21" key="1">
    <citation type="submission" date="2018-03" db="EMBL/GenBank/DDBJ databases">
        <title>Mitochondrial Genomes of Three Ancestral Stag Beetles and Implications for Their Phylogeny.</title>
        <authorList>
            <person name="Liu J."/>
        </authorList>
    </citation>
    <scope>NUCLEOTIDE SEQUENCE</scope>
</reference>
<evidence type="ECO:0000256" key="13">
    <source>
        <dbReference type="ARBA" id="ARBA00023075"/>
    </source>
</evidence>
<dbReference type="GO" id="GO:0008137">
    <property type="term" value="F:NADH dehydrogenase (ubiquinone) activity"/>
    <property type="evidence" value="ECO:0007669"/>
    <property type="project" value="UniProtKB-EC"/>
</dbReference>
<dbReference type="GO" id="GO:0003954">
    <property type="term" value="F:NADH dehydrogenase activity"/>
    <property type="evidence" value="ECO:0007669"/>
    <property type="project" value="TreeGrafter"/>
</dbReference>
<dbReference type="Pfam" id="PF00662">
    <property type="entry name" value="Proton_antipo_N"/>
    <property type="match status" value="1"/>
</dbReference>
<feature type="domain" description="NADH:quinone oxidoreductase/Mrp antiporter transmembrane" evidence="18">
    <location>
        <begin position="105"/>
        <end position="387"/>
    </location>
</feature>
<keyword evidence="6" id="KW-0679">Respiratory chain</keyword>
<gene>
    <name evidence="21" type="primary">ND5</name>
</gene>
<evidence type="ECO:0000259" key="19">
    <source>
        <dbReference type="Pfam" id="PF00662"/>
    </source>
</evidence>
<evidence type="ECO:0000256" key="7">
    <source>
        <dbReference type="ARBA" id="ARBA00022692"/>
    </source>
</evidence>
<feature type="transmembrane region" description="Helical" evidence="17">
    <location>
        <begin position="84"/>
        <end position="103"/>
    </location>
</feature>
<keyword evidence="11 17" id="KW-1133">Transmembrane helix</keyword>
<dbReference type="GO" id="GO:0042773">
    <property type="term" value="P:ATP synthesis coupled electron transport"/>
    <property type="evidence" value="ECO:0007669"/>
    <property type="project" value="InterPro"/>
</dbReference>
<feature type="transmembrane region" description="Helical" evidence="17">
    <location>
        <begin position="177"/>
        <end position="196"/>
    </location>
</feature>
<comment type="catalytic activity">
    <reaction evidence="16 17">
        <text>a ubiquinone + NADH + 5 H(+)(in) = a ubiquinol + NAD(+) + 4 H(+)(out)</text>
        <dbReference type="Rhea" id="RHEA:29091"/>
        <dbReference type="Rhea" id="RHEA-COMP:9565"/>
        <dbReference type="Rhea" id="RHEA-COMP:9566"/>
        <dbReference type="ChEBI" id="CHEBI:15378"/>
        <dbReference type="ChEBI" id="CHEBI:16389"/>
        <dbReference type="ChEBI" id="CHEBI:17976"/>
        <dbReference type="ChEBI" id="CHEBI:57540"/>
        <dbReference type="ChEBI" id="CHEBI:57945"/>
        <dbReference type="EC" id="7.1.1.2"/>
    </reaction>
</comment>
<name>A0A7L4VDY5_9SCAR</name>
<dbReference type="EC" id="7.1.1.2" evidence="3 17"/>
<evidence type="ECO:0000256" key="1">
    <source>
        <dbReference type="ARBA" id="ARBA00003257"/>
    </source>
</evidence>
<feature type="transmembrane region" description="Helical" evidence="17">
    <location>
        <begin position="422"/>
        <end position="442"/>
    </location>
</feature>
<evidence type="ECO:0000256" key="2">
    <source>
        <dbReference type="ARBA" id="ARBA00004448"/>
    </source>
</evidence>
<dbReference type="PANTHER" id="PTHR42829:SF2">
    <property type="entry name" value="NADH-UBIQUINONE OXIDOREDUCTASE CHAIN 5"/>
    <property type="match status" value="1"/>
</dbReference>
<keyword evidence="5 17" id="KW-0813">Transport</keyword>
<evidence type="ECO:0000256" key="8">
    <source>
        <dbReference type="ARBA" id="ARBA00022792"/>
    </source>
</evidence>
<feature type="domain" description="NADH-Ubiquinone oxidoreductase (complex I) chain 5 N-terminal" evidence="19">
    <location>
        <begin position="41"/>
        <end position="88"/>
    </location>
</feature>
<keyword evidence="13 17" id="KW-0830">Ubiquinone</keyword>
<evidence type="ECO:0000256" key="5">
    <source>
        <dbReference type="ARBA" id="ARBA00022448"/>
    </source>
</evidence>
<dbReference type="InterPro" id="IPR001750">
    <property type="entry name" value="ND/Mrp_TM"/>
</dbReference>